<keyword evidence="6" id="KW-0175">Coiled coil</keyword>
<evidence type="ECO:0000313" key="10">
    <source>
        <dbReference type="Proteomes" id="UP000177894"/>
    </source>
</evidence>
<dbReference type="Pfam" id="PF00350">
    <property type="entry name" value="Dynamin_N"/>
    <property type="match status" value="1"/>
</dbReference>
<evidence type="ECO:0000259" key="8">
    <source>
        <dbReference type="Pfam" id="PF00350"/>
    </source>
</evidence>
<feature type="transmembrane region" description="Helical" evidence="7">
    <location>
        <begin position="521"/>
        <end position="543"/>
    </location>
</feature>
<dbReference type="InterPro" id="IPR045063">
    <property type="entry name" value="Dynamin_N"/>
</dbReference>
<keyword evidence="4" id="KW-0342">GTP-binding</keyword>
<keyword evidence="3" id="KW-0378">Hydrolase</keyword>
<protein>
    <recommendedName>
        <fullName evidence="8">Dynamin N-terminal domain-containing protein</fullName>
    </recommendedName>
</protein>
<evidence type="ECO:0000256" key="6">
    <source>
        <dbReference type="SAM" id="Coils"/>
    </source>
</evidence>
<accession>A0ABN4T710</accession>
<keyword evidence="10" id="KW-1185">Reference proteome</keyword>
<evidence type="ECO:0000313" key="9">
    <source>
        <dbReference type="EMBL" id="AOY75726.1"/>
    </source>
</evidence>
<evidence type="ECO:0000256" key="3">
    <source>
        <dbReference type="ARBA" id="ARBA00022801"/>
    </source>
</evidence>
<dbReference type="InterPro" id="IPR027094">
    <property type="entry name" value="Mitofusin_fam"/>
</dbReference>
<dbReference type="Proteomes" id="UP000177894">
    <property type="component" value="Chromosome"/>
</dbReference>
<evidence type="ECO:0000256" key="5">
    <source>
        <dbReference type="ARBA" id="ARBA00023136"/>
    </source>
</evidence>
<keyword evidence="2" id="KW-0547">Nucleotide-binding</keyword>
<dbReference type="Gene3D" id="3.40.50.300">
    <property type="entry name" value="P-loop containing nucleotide triphosphate hydrolases"/>
    <property type="match status" value="1"/>
</dbReference>
<feature type="transmembrane region" description="Helical" evidence="7">
    <location>
        <begin position="549"/>
        <end position="569"/>
    </location>
</feature>
<name>A0ABN4T710_9CLOT</name>
<sequence length="680" mass="76350">MLMMNEKATNFSSFVGYRQLVIDLTTDLKKLKEYGEHLKLENGNMLIEEILKRIANDSFDIAIVGEFKRGKSTLINALLGKDILPTDILPCSATLNRITYNVSPLVKIEYKDGQIEDISIDKLPEYVTKLTDESAKISEKIKEATVYYPINYCRNNVDIIDTPGLNDDKSMTDITLSVLPQVDAAILVIMAQSPFSEYERDFLENKLLTNDLGRVLFVVTGIDRCDEDEVDKVLKSIADRIEKYVLKKAAKTLGEDSEEFAVYRRKLGKPKVFGISAKQALKGKIKGDDELLEKSCFPQFEKELERFLTEDRGAVVLQVPVNRILATSSEILKTIEIQENALAMKKEEFEEKYQEAINEINHLRQKKKEELSRINTSATNAFNHLQPLLDEFWPTLESQSLAIIDNVDIQAEDIKKDNIEYTQQRILSQVSDNAKNIGQNYSERIQIEIEKALDQEAVRLQKFGDEMLASLDRIHNIFVNPTGAPDLMVEGIVSSAIGSFTIPGLAGVWTGYRIAGVKGAFVGGIGGFGGAVGAGAIMALLGIPLVWPAFLAVSIVSVFTGNWLTKAVFKKDGIEAFRAGMREAVLNQFDEMKKQGDFVKNVRQQVNRAFDALKEKIESETETVLNDTQHTLDELKTKIQRENIMTEKEKEELKEIALGVTKIMENASKINQQLISVLDK</sequence>
<evidence type="ECO:0000256" key="4">
    <source>
        <dbReference type="ARBA" id="ARBA00023134"/>
    </source>
</evidence>
<organism evidence="9 10">
    <name type="scientific">Clostridium formicaceticum</name>
    <dbReference type="NCBI Taxonomy" id="1497"/>
    <lineage>
        <taxon>Bacteria</taxon>
        <taxon>Bacillati</taxon>
        <taxon>Bacillota</taxon>
        <taxon>Clostridia</taxon>
        <taxon>Eubacteriales</taxon>
        <taxon>Clostridiaceae</taxon>
        <taxon>Clostridium</taxon>
    </lineage>
</organism>
<dbReference type="SUPFAM" id="SSF52540">
    <property type="entry name" value="P-loop containing nucleoside triphosphate hydrolases"/>
    <property type="match status" value="1"/>
</dbReference>
<dbReference type="PANTHER" id="PTHR10465:SF0">
    <property type="entry name" value="SARCALUMENIN"/>
    <property type="match status" value="1"/>
</dbReference>
<comment type="subcellular location">
    <subcellularLocation>
        <location evidence="1">Membrane</location>
    </subcellularLocation>
</comment>
<reference evidence="9 10" key="1">
    <citation type="submission" date="2016-10" db="EMBL/GenBank/DDBJ databases">
        <title>Complete Genome Sequence of Acetogen Clostridium formicoaceticum ATCC 27076.</title>
        <authorList>
            <person name="Bao T."/>
            <person name="Cheng C."/>
            <person name="Zhao J."/>
            <person name="Yang S.-T."/>
            <person name="Wang J."/>
            <person name="Wang M."/>
        </authorList>
    </citation>
    <scope>NUCLEOTIDE SEQUENCE [LARGE SCALE GENOMIC DNA]</scope>
    <source>
        <strain evidence="9 10">ATCC 27076</strain>
    </source>
</reference>
<feature type="coiled-coil region" evidence="6">
    <location>
        <begin position="332"/>
        <end position="373"/>
    </location>
</feature>
<feature type="transmembrane region" description="Helical" evidence="7">
    <location>
        <begin position="487"/>
        <end position="509"/>
    </location>
</feature>
<keyword evidence="7" id="KW-0812">Transmembrane</keyword>
<evidence type="ECO:0000256" key="2">
    <source>
        <dbReference type="ARBA" id="ARBA00022741"/>
    </source>
</evidence>
<dbReference type="InterPro" id="IPR027417">
    <property type="entry name" value="P-loop_NTPase"/>
</dbReference>
<evidence type="ECO:0000256" key="7">
    <source>
        <dbReference type="SAM" id="Phobius"/>
    </source>
</evidence>
<gene>
    <name evidence="9" type="ORF">BJL90_07340</name>
</gene>
<evidence type="ECO:0000256" key="1">
    <source>
        <dbReference type="ARBA" id="ARBA00004370"/>
    </source>
</evidence>
<feature type="coiled-coil region" evidence="6">
    <location>
        <begin position="603"/>
        <end position="656"/>
    </location>
</feature>
<proteinExistence type="predicted"/>
<dbReference type="EMBL" id="CP017603">
    <property type="protein sequence ID" value="AOY75726.1"/>
    <property type="molecule type" value="Genomic_DNA"/>
</dbReference>
<dbReference type="CDD" id="cd09912">
    <property type="entry name" value="DLP_2"/>
    <property type="match status" value="1"/>
</dbReference>
<feature type="domain" description="Dynamin N-terminal" evidence="8">
    <location>
        <begin position="61"/>
        <end position="220"/>
    </location>
</feature>
<dbReference type="PANTHER" id="PTHR10465">
    <property type="entry name" value="TRANSMEMBRANE GTPASE FZO1"/>
    <property type="match status" value="1"/>
</dbReference>
<keyword evidence="5 7" id="KW-0472">Membrane</keyword>
<keyword evidence="7" id="KW-1133">Transmembrane helix</keyword>